<feature type="compositionally biased region" description="Polar residues" evidence="1">
    <location>
        <begin position="313"/>
        <end position="325"/>
    </location>
</feature>
<evidence type="ECO:0000256" key="1">
    <source>
        <dbReference type="SAM" id="MobiDB-lite"/>
    </source>
</evidence>
<feature type="compositionally biased region" description="Gly residues" evidence="1">
    <location>
        <begin position="47"/>
        <end position="57"/>
    </location>
</feature>
<feature type="region of interest" description="Disordered" evidence="1">
    <location>
        <begin position="289"/>
        <end position="325"/>
    </location>
</feature>
<feature type="transmembrane region" description="Helical" evidence="2">
    <location>
        <begin position="118"/>
        <end position="138"/>
    </location>
</feature>
<feature type="region of interest" description="Disordered" evidence="1">
    <location>
        <begin position="22"/>
        <end position="102"/>
    </location>
</feature>
<keyword evidence="4" id="KW-1185">Reference proteome</keyword>
<sequence length="325" mass="32893">MGAVAVGAASVGAASVGAASVGAASVGAAAPGRASAGRDGDRDNAPGGPGAGRGGSATGSISPAGAGGGSGRVAAGTRSAAPGVPDDGFEGSGDAEPEGGLRGAGAELRQKLRTERRLRLITLVSLAALVLLVLPAFFGVRAMSSDPVLASLDSLQVPAWAAKNEKEFESGNSLCIMECEFRERVTDSEQPFTETSKVYTTALKSAGWTERKVAGCPESPIREDEGVYTCWERDELTLDLAVSLPGCAVDQFAAEQNPSAGAEPVEPAAPGECVGSTVRIKVWNAIVDERGKTDTAPGPVGQTPDPILRTDDSIFQQSSPTPEAS</sequence>
<evidence type="ECO:0008006" key="5">
    <source>
        <dbReference type="Google" id="ProtNLM"/>
    </source>
</evidence>
<dbReference type="Proteomes" id="UP000239415">
    <property type="component" value="Unassembled WGS sequence"/>
</dbReference>
<evidence type="ECO:0000313" key="3">
    <source>
        <dbReference type="EMBL" id="PRX17961.1"/>
    </source>
</evidence>
<keyword evidence="2" id="KW-0472">Membrane</keyword>
<protein>
    <recommendedName>
        <fullName evidence="5">Integrin beta 3</fullName>
    </recommendedName>
</protein>
<proteinExistence type="predicted"/>
<keyword evidence="2" id="KW-1133">Transmembrane helix</keyword>
<feature type="compositionally biased region" description="Low complexity" evidence="1">
    <location>
        <begin position="72"/>
        <end position="81"/>
    </location>
</feature>
<evidence type="ECO:0000256" key="2">
    <source>
        <dbReference type="SAM" id="Phobius"/>
    </source>
</evidence>
<accession>A0A2T0K5L7</accession>
<keyword evidence="2" id="KW-0812">Transmembrane</keyword>
<reference evidence="3 4" key="1">
    <citation type="submission" date="2018-03" db="EMBL/GenBank/DDBJ databases">
        <title>Genomic Encyclopedia of Archaeal and Bacterial Type Strains, Phase II (KMG-II): from individual species to whole genera.</title>
        <authorList>
            <person name="Goeker M."/>
        </authorList>
    </citation>
    <scope>NUCLEOTIDE SEQUENCE [LARGE SCALE GENOMIC DNA]</scope>
    <source>
        <strain evidence="3 4">DSM 43146</strain>
    </source>
</reference>
<gene>
    <name evidence="3" type="ORF">CLV67_114132</name>
</gene>
<comment type="caution">
    <text evidence="3">The sequence shown here is derived from an EMBL/GenBank/DDBJ whole genome shotgun (WGS) entry which is preliminary data.</text>
</comment>
<feature type="compositionally biased region" description="Low complexity" evidence="1">
    <location>
        <begin position="22"/>
        <end position="35"/>
    </location>
</feature>
<dbReference type="EMBL" id="PVMZ01000014">
    <property type="protein sequence ID" value="PRX17961.1"/>
    <property type="molecule type" value="Genomic_DNA"/>
</dbReference>
<name>A0A2T0K5L7_9ACTN</name>
<feature type="compositionally biased region" description="Acidic residues" evidence="1">
    <location>
        <begin position="87"/>
        <end position="97"/>
    </location>
</feature>
<dbReference type="AlphaFoldDB" id="A0A2T0K5L7"/>
<evidence type="ECO:0000313" key="4">
    <source>
        <dbReference type="Proteomes" id="UP000239415"/>
    </source>
</evidence>
<organism evidence="3 4">
    <name type="scientific">Actinoplanes italicus</name>
    <dbReference type="NCBI Taxonomy" id="113567"/>
    <lineage>
        <taxon>Bacteria</taxon>
        <taxon>Bacillati</taxon>
        <taxon>Actinomycetota</taxon>
        <taxon>Actinomycetes</taxon>
        <taxon>Micromonosporales</taxon>
        <taxon>Micromonosporaceae</taxon>
        <taxon>Actinoplanes</taxon>
    </lineage>
</organism>